<evidence type="ECO:0000313" key="3">
    <source>
        <dbReference type="Proteomes" id="UP000002964"/>
    </source>
</evidence>
<feature type="chain" id="PRO_5003618371" evidence="1">
    <location>
        <begin position="18"/>
        <end position="117"/>
    </location>
</feature>
<evidence type="ECO:0000256" key="1">
    <source>
        <dbReference type="SAM" id="SignalP"/>
    </source>
</evidence>
<dbReference type="EMBL" id="JH603170">
    <property type="protein sequence ID" value="EIC20108.1"/>
    <property type="molecule type" value="Genomic_DNA"/>
</dbReference>
<dbReference type="STRING" id="631362.Thi970DRAFT_03725"/>
<dbReference type="HOGENOM" id="CLU_2083815_0_0_6"/>
<reference evidence="2 3" key="2">
    <citation type="submission" date="2011-11" db="EMBL/GenBank/DDBJ databases">
        <authorList>
            <consortium name="US DOE Joint Genome Institute"/>
            <person name="Lucas S."/>
            <person name="Han J."/>
            <person name="Lapidus A."/>
            <person name="Cheng J.-F."/>
            <person name="Goodwin L."/>
            <person name="Pitluck S."/>
            <person name="Peters L."/>
            <person name="Ovchinnikova G."/>
            <person name="Zhang X."/>
            <person name="Detter J.C."/>
            <person name="Han C."/>
            <person name="Tapia R."/>
            <person name="Land M."/>
            <person name="Hauser L."/>
            <person name="Kyrpides N."/>
            <person name="Ivanova N."/>
            <person name="Pagani I."/>
            <person name="Vogl K."/>
            <person name="Liu Z."/>
            <person name="Overmann J."/>
            <person name="Frigaard N.-U."/>
            <person name="Bryant D."/>
            <person name="Woyke T."/>
        </authorList>
    </citation>
    <scope>NUCLEOTIDE SEQUENCE [LARGE SCALE GENOMIC DNA]</scope>
    <source>
        <strain evidence="2 3">970</strain>
    </source>
</reference>
<gene>
    <name evidence="2" type="ORF">Thi970DRAFT_03725</name>
</gene>
<dbReference type="OrthoDB" id="238183at2"/>
<protein>
    <submittedName>
        <fullName evidence="2">Uncharacterized protein</fullName>
    </submittedName>
</protein>
<keyword evidence="1" id="KW-0732">Signal</keyword>
<dbReference type="RefSeq" id="WP_009150511.1">
    <property type="nucleotide sequence ID" value="NZ_CP121471.1"/>
</dbReference>
<accession>H8Z439</accession>
<dbReference type="AlphaFoldDB" id="H8Z439"/>
<name>H8Z439_9GAMM</name>
<organism evidence="2 3">
    <name type="scientific">Thiorhodovibrio frisius</name>
    <dbReference type="NCBI Taxonomy" id="631362"/>
    <lineage>
        <taxon>Bacteria</taxon>
        <taxon>Pseudomonadati</taxon>
        <taxon>Pseudomonadota</taxon>
        <taxon>Gammaproteobacteria</taxon>
        <taxon>Chromatiales</taxon>
        <taxon>Chromatiaceae</taxon>
        <taxon>Thiorhodovibrio</taxon>
    </lineage>
</organism>
<dbReference type="Proteomes" id="UP000002964">
    <property type="component" value="Unassembled WGS sequence"/>
</dbReference>
<feature type="signal peptide" evidence="1">
    <location>
        <begin position="1"/>
        <end position="17"/>
    </location>
</feature>
<evidence type="ECO:0000313" key="2">
    <source>
        <dbReference type="EMBL" id="EIC20108.1"/>
    </source>
</evidence>
<sequence>MRSLLTALLVLTLTCLAAEARQQTQDLVDVQVIRLDQGQLAYLRDPSRIMTLDQARDWVSLQQGLSPEERAQLAERPSTPALQLHNDPGFWGWLAEQDLSLAFTTYQSNRLFFIGRA</sequence>
<reference evidence="3" key="1">
    <citation type="submission" date="2011-06" db="EMBL/GenBank/DDBJ databases">
        <authorList>
            <consortium name="US DOE Joint Genome Institute (JGI-PGF)"/>
            <person name="Lucas S."/>
            <person name="Han J."/>
            <person name="Lapidus A."/>
            <person name="Cheng J.-F."/>
            <person name="Goodwin L."/>
            <person name="Pitluck S."/>
            <person name="Peters L."/>
            <person name="Land M.L."/>
            <person name="Hauser L."/>
            <person name="Vogl K."/>
            <person name="Liu Z."/>
            <person name="Overmann J."/>
            <person name="Frigaard N.-U."/>
            <person name="Bryant D.A."/>
            <person name="Woyke T.J."/>
        </authorList>
    </citation>
    <scope>NUCLEOTIDE SEQUENCE [LARGE SCALE GENOMIC DNA]</scope>
    <source>
        <strain evidence="3">970</strain>
    </source>
</reference>
<proteinExistence type="predicted"/>
<keyword evidence="3" id="KW-1185">Reference proteome</keyword>